<organism evidence="3 4">
    <name type="scientific">Chitinophaga nivalis</name>
    <dbReference type="NCBI Taxonomy" id="2991709"/>
    <lineage>
        <taxon>Bacteria</taxon>
        <taxon>Pseudomonadati</taxon>
        <taxon>Bacteroidota</taxon>
        <taxon>Chitinophagia</taxon>
        <taxon>Chitinophagales</taxon>
        <taxon>Chitinophagaceae</taxon>
        <taxon>Chitinophaga</taxon>
    </lineage>
</organism>
<feature type="domain" description="Glycoamylase-like" evidence="2">
    <location>
        <begin position="209"/>
        <end position="424"/>
    </location>
</feature>
<dbReference type="InterPro" id="IPR019282">
    <property type="entry name" value="Glycoamylase-like_cons_dom"/>
</dbReference>
<evidence type="ECO:0000313" key="3">
    <source>
        <dbReference type="EMBL" id="MCW3485437.1"/>
    </source>
</evidence>
<feature type="chain" id="PRO_5045406580" evidence="1">
    <location>
        <begin position="22"/>
        <end position="442"/>
    </location>
</feature>
<feature type="signal peptide" evidence="1">
    <location>
        <begin position="1"/>
        <end position="21"/>
    </location>
</feature>
<evidence type="ECO:0000313" key="4">
    <source>
        <dbReference type="Proteomes" id="UP001207742"/>
    </source>
</evidence>
<dbReference type="Pfam" id="PF10091">
    <property type="entry name" value="Glycoamylase"/>
    <property type="match status" value="1"/>
</dbReference>
<dbReference type="Gene3D" id="1.50.10.140">
    <property type="match status" value="1"/>
</dbReference>
<protein>
    <submittedName>
        <fullName evidence="3">Beta-glucosidase</fullName>
    </submittedName>
</protein>
<name>A0ABT3IN75_9BACT</name>
<dbReference type="Proteomes" id="UP001207742">
    <property type="component" value="Unassembled WGS sequence"/>
</dbReference>
<sequence length="442" mass="50821">MKIYIVYVYTWLLLCTTMAVAQPPAKNKRPSLTDEQLLERVQRQTFRYFWDFGHPVSGMARERSNNNFGYGNEVVTTGGTGFGVMAIIVATERKWITRKAAVERLNKLVDFLRHADHYHGIFPHWLNGTTGKTIPFSRKDDGGDLVETSFLFQGLLSVRQYFNGADARETALRNNINQIWREAEWNWYTQGGQHQLYWHWSPNHGWSMNHAIKGWNECLITYVMAAASPSYAIAPEVYHEGWAGGRSFKNGQTFYDIRLPLGMNYGGPLFFTHYTFLGLDPHGLKDQYADYWEQNLHHTLINREHCIRNPKQFKGYGADCWGLTACDTYDGYNAHAPDNDFGTIAPTAALSAFPYTPVYSMQALKHFYYQLGDKIWRPYGFADAFNESRQWYADSHLAIDQGPVIVMIENYRTGLLWKLFMGCPEIQAGLGKLGFQSPYLKK</sequence>
<comment type="caution">
    <text evidence="3">The sequence shown here is derived from an EMBL/GenBank/DDBJ whole genome shotgun (WGS) entry which is preliminary data.</text>
</comment>
<keyword evidence="1" id="KW-0732">Signal</keyword>
<keyword evidence="4" id="KW-1185">Reference proteome</keyword>
<evidence type="ECO:0000259" key="2">
    <source>
        <dbReference type="Pfam" id="PF10091"/>
    </source>
</evidence>
<gene>
    <name evidence="3" type="ORF">OL497_16120</name>
</gene>
<accession>A0ABT3IN75</accession>
<reference evidence="3 4" key="1">
    <citation type="submission" date="2022-10" db="EMBL/GenBank/DDBJ databases">
        <title>Chitinophaga nivalis PC15 sp. nov., isolated from Pyeongchang county, South Korea.</title>
        <authorList>
            <person name="Trinh H.N."/>
        </authorList>
    </citation>
    <scope>NUCLEOTIDE SEQUENCE [LARGE SCALE GENOMIC DNA]</scope>
    <source>
        <strain evidence="3 4">PC14</strain>
    </source>
</reference>
<dbReference type="PIRSF" id="PIRSF028431">
    <property type="entry name" value="UCP028431"/>
    <property type="match status" value="1"/>
</dbReference>
<dbReference type="RefSeq" id="WP_264731876.1">
    <property type="nucleotide sequence ID" value="NZ_JAPDNR010000001.1"/>
</dbReference>
<dbReference type="InterPro" id="IPR016883">
    <property type="entry name" value="UCP028431"/>
</dbReference>
<evidence type="ECO:0000256" key="1">
    <source>
        <dbReference type="SAM" id="SignalP"/>
    </source>
</evidence>
<proteinExistence type="predicted"/>
<dbReference type="EMBL" id="JAPDNS010000002">
    <property type="protein sequence ID" value="MCW3485437.1"/>
    <property type="molecule type" value="Genomic_DNA"/>
</dbReference>